<dbReference type="EMBL" id="FR799574">
    <property type="protein sequence ID" value="CBZ26913.1"/>
    <property type="molecule type" value="Genomic_DNA"/>
</dbReference>
<keyword evidence="2" id="KW-1185">Reference proteome</keyword>
<sequence length="272" mass="29737">MAKWNALSEEIAAARVSGDHTKLLEHVQAGLQMLKEIGATNAPIQCECLLCMEASQAHYQMAQYDEALQCAEKARESLLRDSKAELQDKAQIAEIEVFMGFVLCKQGSHSAAVEAQELLQKVLHWIDVDAKSAMPMQAVAAVNLRRSVLTGLGLSTTVQATTLANKGETAEAKVLYAKGLDTLIEALNHHIDENDFELVKMTLEGILASFEGLDDVSQAVATCRKYISWCRRHNDAGGVVDGEAMLTALCARRKIENPLEVEKAKEAEEGKK</sequence>
<dbReference type="OrthoDB" id="271828at2759"/>
<evidence type="ECO:0000313" key="1">
    <source>
        <dbReference type="EMBL" id="CBZ26913.1"/>
    </source>
</evidence>
<dbReference type="Proteomes" id="UP000007259">
    <property type="component" value="Chromosome 21"/>
</dbReference>
<dbReference type="VEuPathDB" id="TriTrypDB:LmxM.21.1470"/>
<organism evidence="1 2">
    <name type="scientific">Leishmania mexicana (strain MHOM/GT/2001/U1103)</name>
    <dbReference type="NCBI Taxonomy" id="929439"/>
    <lineage>
        <taxon>Eukaryota</taxon>
        <taxon>Discoba</taxon>
        <taxon>Euglenozoa</taxon>
        <taxon>Kinetoplastea</taxon>
        <taxon>Metakinetoplastina</taxon>
        <taxon>Trypanosomatida</taxon>
        <taxon>Trypanosomatidae</taxon>
        <taxon>Leishmaniinae</taxon>
        <taxon>Leishmania</taxon>
    </lineage>
</organism>
<dbReference type="GeneID" id="13454035"/>
<dbReference type="AlphaFoldDB" id="E9AVD1"/>
<dbReference type="KEGG" id="lmi:LMXM_21_1470"/>
<reference evidence="1 2" key="1">
    <citation type="journal article" date="2011" name="Genome Res.">
        <title>Chromosome and gene copy number variation allow major structural change between species and strains of Leishmania.</title>
        <authorList>
            <person name="Rogers M.B."/>
            <person name="Hilley J.D."/>
            <person name="Dickens N.J."/>
            <person name="Wilkes J."/>
            <person name="Bates P.A."/>
            <person name="Depledge D.P."/>
            <person name="Harris D."/>
            <person name="Her Y."/>
            <person name="Herzyk P."/>
            <person name="Imamura H."/>
            <person name="Otto T.D."/>
            <person name="Sanders M."/>
            <person name="Seeger K."/>
            <person name="Dujardin J.C."/>
            <person name="Berriman M."/>
            <person name="Smith D.F."/>
            <person name="Hertz-Fowler C."/>
            <person name="Mottram J.C."/>
        </authorList>
    </citation>
    <scope>NUCLEOTIDE SEQUENCE [LARGE SCALE GENOMIC DNA]</scope>
    <source>
        <strain evidence="1 2">MHOM/GT/2001/U1103</strain>
    </source>
</reference>
<name>E9AVD1_LEIMU</name>
<dbReference type="InterPro" id="IPR011990">
    <property type="entry name" value="TPR-like_helical_dom_sf"/>
</dbReference>
<dbReference type="Gene3D" id="1.25.40.10">
    <property type="entry name" value="Tetratricopeptide repeat domain"/>
    <property type="match status" value="1"/>
</dbReference>
<proteinExistence type="predicted"/>
<gene>
    <name evidence="1" type="ORF">LMXM_21_1470</name>
</gene>
<accession>E9AVD1</accession>
<evidence type="ECO:0008006" key="3">
    <source>
        <dbReference type="Google" id="ProtNLM"/>
    </source>
</evidence>
<dbReference type="RefSeq" id="XP_003875403.1">
    <property type="nucleotide sequence ID" value="XM_003875354.1"/>
</dbReference>
<dbReference type="OMA" id="IQCECLL"/>
<dbReference type="SUPFAM" id="SSF48452">
    <property type="entry name" value="TPR-like"/>
    <property type="match status" value="1"/>
</dbReference>
<evidence type="ECO:0000313" key="2">
    <source>
        <dbReference type="Proteomes" id="UP000007259"/>
    </source>
</evidence>
<protein>
    <recommendedName>
        <fullName evidence="3">Tetratricopeptide SHNi-TPR domain-containing protein</fullName>
    </recommendedName>
</protein>
<dbReference type="PhylomeDB" id="E9AVD1"/>